<sequence>MAPCCFVQLQLCLLDLLQSGSNLSPSTKLRTAHSDPTLPRQDAEEPASVGPADPRLVLLQSDSSVRIAVCTFVEKLLQIRLRSAALDAAETAGDGHVGASLFRTTKLKAAVWCPTEPPAARDSETFIAPANGTRACPSSGIWVIYRLRVRRWGTGAGSCCFLYSTPGSGAEPRARISPSPQTETGTNDSLDAVVEWAPPCGTSTAGDSCTRGRVSAPYGTRTSLEGASS</sequence>
<dbReference type="EMBL" id="WKFB01000415">
    <property type="protein sequence ID" value="KAF6723769.1"/>
    <property type="molecule type" value="Genomic_DNA"/>
</dbReference>
<dbReference type="Proteomes" id="UP000646548">
    <property type="component" value="Unassembled WGS sequence"/>
</dbReference>
<evidence type="ECO:0000256" key="2">
    <source>
        <dbReference type="SAM" id="SignalP"/>
    </source>
</evidence>
<evidence type="ECO:0000256" key="1">
    <source>
        <dbReference type="SAM" id="MobiDB-lite"/>
    </source>
</evidence>
<evidence type="ECO:0000313" key="4">
    <source>
        <dbReference type="Proteomes" id="UP000646548"/>
    </source>
</evidence>
<dbReference type="AlphaFoldDB" id="A0A834C6W5"/>
<feature type="compositionally biased region" description="Polar residues" evidence="1">
    <location>
        <begin position="220"/>
        <end position="229"/>
    </location>
</feature>
<comment type="caution">
    <text evidence="3">The sequence shown here is derived from an EMBL/GenBank/DDBJ whole genome shotgun (WGS) entry which is preliminary data.</text>
</comment>
<accession>A0A834C6W5</accession>
<proteinExistence type="predicted"/>
<reference evidence="3" key="1">
    <citation type="journal article" name="BMC Genomics">
        <title>Long-read sequencing and de novo genome assembly of marine medaka (Oryzias melastigma).</title>
        <authorList>
            <person name="Liang P."/>
            <person name="Saqib H.S.A."/>
            <person name="Ni X."/>
            <person name="Shen Y."/>
        </authorList>
    </citation>
    <scope>NUCLEOTIDE SEQUENCE</scope>
    <source>
        <strain evidence="3">Bigg-433</strain>
    </source>
</reference>
<feature type="compositionally biased region" description="Polar residues" evidence="1">
    <location>
        <begin position="178"/>
        <end position="189"/>
    </location>
</feature>
<gene>
    <name evidence="3" type="ORF">FQA47_019425</name>
</gene>
<feature type="chain" id="PRO_5032333193" evidence="2">
    <location>
        <begin position="20"/>
        <end position="229"/>
    </location>
</feature>
<protein>
    <submittedName>
        <fullName evidence="3">Uncharacterized protein</fullName>
    </submittedName>
</protein>
<organism evidence="3 4">
    <name type="scientific">Oryzias melastigma</name>
    <name type="common">Marine medaka</name>
    <dbReference type="NCBI Taxonomy" id="30732"/>
    <lineage>
        <taxon>Eukaryota</taxon>
        <taxon>Metazoa</taxon>
        <taxon>Chordata</taxon>
        <taxon>Craniata</taxon>
        <taxon>Vertebrata</taxon>
        <taxon>Euteleostomi</taxon>
        <taxon>Actinopterygii</taxon>
        <taxon>Neopterygii</taxon>
        <taxon>Teleostei</taxon>
        <taxon>Neoteleostei</taxon>
        <taxon>Acanthomorphata</taxon>
        <taxon>Ovalentaria</taxon>
        <taxon>Atherinomorphae</taxon>
        <taxon>Beloniformes</taxon>
        <taxon>Adrianichthyidae</taxon>
        <taxon>Oryziinae</taxon>
        <taxon>Oryzias</taxon>
    </lineage>
</organism>
<feature type="region of interest" description="Disordered" evidence="1">
    <location>
        <begin position="168"/>
        <end position="229"/>
    </location>
</feature>
<evidence type="ECO:0000313" key="3">
    <source>
        <dbReference type="EMBL" id="KAF6723769.1"/>
    </source>
</evidence>
<keyword evidence="2" id="KW-0732">Signal</keyword>
<name>A0A834C6W5_ORYME</name>
<feature type="region of interest" description="Disordered" evidence="1">
    <location>
        <begin position="25"/>
        <end position="51"/>
    </location>
</feature>
<feature type="signal peptide" evidence="2">
    <location>
        <begin position="1"/>
        <end position="19"/>
    </location>
</feature>